<dbReference type="AlphaFoldDB" id="A0A5N5N2R2"/>
<proteinExistence type="inferred from homology"/>
<dbReference type="InterPro" id="IPR036259">
    <property type="entry name" value="MFS_trans_sf"/>
</dbReference>
<keyword evidence="4 6" id="KW-1133">Transmembrane helix</keyword>
<gene>
    <name evidence="7" type="ORF">DKX38_005698</name>
</gene>
<name>A0A5N5N2R2_9ROSI</name>
<comment type="similarity">
    <text evidence="2">Belongs to the major facilitator superfamily. Proton-dependent oligopeptide transporter (POT/PTR) (TC 2.A.17) family.</text>
</comment>
<dbReference type="Proteomes" id="UP000326939">
    <property type="component" value="Chromosome 4"/>
</dbReference>
<sequence>MLDAIPVLQPLPISTFWISIQFFIFGIADMFMSARVLEFFYSEAHKGLKSISACFIRSSMALGYFLSTVMVNIVSGATRGSTKTGGVYDCME</sequence>
<evidence type="ECO:0000313" key="8">
    <source>
        <dbReference type="Proteomes" id="UP000326939"/>
    </source>
</evidence>
<comment type="caution">
    <text evidence="7">The sequence shown here is derived from an EMBL/GenBank/DDBJ whole genome shotgun (WGS) entry which is preliminary data.</text>
</comment>
<keyword evidence="5 6" id="KW-0472">Membrane</keyword>
<evidence type="ECO:0000256" key="1">
    <source>
        <dbReference type="ARBA" id="ARBA00004141"/>
    </source>
</evidence>
<dbReference type="EMBL" id="VDCV01000004">
    <property type="protein sequence ID" value="KAB5560741.1"/>
    <property type="molecule type" value="Genomic_DNA"/>
</dbReference>
<dbReference type="GO" id="GO:0016020">
    <property type="term" value="C:membrane"/>
    <property type="evidence" value="ECO:0007669"/>
    <property type="project" value="UniProtKB-SubCell"/>
</dbReference>
<keyword evidence="3 6" id="KW-0812">Transmembrane</keyword>
<evidence type="ECO:0000256" key="5">
    <source>
        <dbReference type="ARBA" id="ARBA00023136"/>
    </source>
</evidence>
<organism evidence="7 8">
    <name type="scientific">Salix brachista</name>
    <dbReference type="NCBI Taxonomy" id="2182728"/>
    <lineage>
        <taxon>Eukaryota</taxon>
        <taxon>Viridiplantae</taxon>
        <taxon>Streptophyta</taxon>
        <taxon>Embryophyta</taxon>
        <taxon>Tracheophyta</taxon>
        <taxon>Spermatophyta</taxon>
        <taxon>Magnoliopsida</taxon>
        <taxon>eudicotyledons</taxon>
        <taxon>Gunneridae</taxon>
        <taxon>Pentapetalae</taxon>
        <taxon>rosids</taxon>
        <taxon>fabids</taxon>
        <taxon>Malpighiales</taxon>
        <taxon>Salicaceae</taxon>
        <taxon>Saliceae</taxon>
        <taxon>Salix</taxon>
    </lineage>
</organism>
<feature type="transmembrane region" description="Helical" evidence="6">
    <location>
        <begin position="16"/>
        <end position="34"/>
    </location>
</feature>
<dbReference type="Gene3D" id="1.20.1250.20">
    <property type="entry name" value="MFS general substrate transporter like domains"/>
    <property type="match status" value="1"/>
</dbReference>
<evidence type="ECO:0000256" key="2">
    <source>
        <dbReference type="ARBA" id="ARBA00005982"/>
    </source>
</evidence>
<dbReference type="GO" id="GO:0022857">
    <property type="term" value="F:transmembrane transporter activity"/>
    <property type="evidence" value="ECO:0007669"/>
    <property type="project" value="InterPro"/>
</dbReference>
<evidence type="ECO:0008006" key="9">
    <source>
        <dbReference type="Google" id="ProtNLM"/>
    </source>
</evidence>
<comment type="subcellular location">
    <subcellularLocation>
        <location evidence="1">Membrane</location>
        <topology evidence="1">Multi-pass membrane protein</topology>
    </subcellularLocation>
</comment>
<dbReference type="PANTHER" id="PTHR11654">
    <property type="entry name" value="OLIGOPEPTIDE TRANSPORTER-RELATED"/>
    <property type="match status" value="1"/>
</dbReference>
<evidence type="ECO:0000256" key="3">
    <source>
        <dbReference type="ARBA" id="ARBA00022692"/>
    </source>
</evidence>
<dbReference type="Pfam" id="PF00854">
    <property type="entry name" value="PTR2"/>
    <property type="match status" value="1"/>
</dbReference>
<evidence type="ECO:0000313" key="7">
    <source>
        <dbReference type="EMBL" id="KAB5560741.1"/>
    </source>
</evidence>
<dbReference type="InterPro" id="IPR000109">
    <property type="entry name" value="POT_fam"/>
</dbReference>
<evidence type="ECO:0000256" key="6">
    <source>
        <dbReference type="SAM" id="Phobius"/>
    </source>
</evidence>
<reference evidence="8" key="1">
    <citation type="journal article" date="2019" name="Gigascience">
        <title>De novo genome assembly of the endangered Acer yangbiense, a plant species with extremely small populations endemic to Yunnan Province, China.</title>
        <authorList>
            <person name="Yang J."/>
            <person name="Wariss H.M."/>
            <person name="Tao L."/>
            <person name="Zhang R."/>
            <person name="Yun Q."/>
            <person name="Hollingsworth P."/>
            <person name="Dao Z."/>
            <person name="Luo G."/>
            <person name="Guo H."/>
            <person name="Ma Y."/>
            <person name="Sun W."/>
        </authorList>
    </citation>
    <scope>NUCLEOTIDE SEQUENCE [LARGE SCALE GENOMIC DNA]</scope>
    <source>
        <strain evidence="8">cv. br00</strain>
    </source>
</reference>
<evidence type="ECO:0000256" key="4">
    <source>
        <dbReference type="ARBA" id="ARBA00022989"/>
    </source>
</evidence>
<accession>A0A5N5N2R2</accession>
<feature type="transmembrane region" description="Helical" evidence="6">
    <location>
        <begin position="54"/>
        <end position="74"/>
    </location>
</feature>
<protein>
    <recommendedName>
        <fullName evidence="9">Major facilitator superfamily (MFS) profile domain-containing protein</fullName>
    </recommendedName>
</protein>
<keyword evidence="8" id="KW-1185">Reference proteome</keyword>